<dbReference type="Pfam" id="PF05036">
    <property type="entry name" value="SPOR"/>
    <property type="match status" value="1"/>
</dbReference>
<reference evidence="2" key="2">
    <citation type="submission" date="2020-09" db="EMBL/GenBank/DDBJ databases">
        <authorList>
            <person name="Sun Q."/>
            <person name="Zhou Y."/>
        </authorList>
    </citation>
    <scope>NUCLEOTIDE SEQUENCE</scope>
    <source>
        <strain evidence="2">CGMCC 1.12506</strain>
    </source>
</reference>
<evidence type="ECO:0000259" key="1">
    <source>
        <dbReference type="PROSITE" id="PS51724"/>
    </source>
</evidence>
<evidence type="ECO:0000313" key="3">
    <source>
        <dbReference type="Proteomes" id="UP000625735"/>
    </source>
</evidence>
<keyword evidence="3" id="KW-1185">Reference proteome</keyword>
<feature type="domain" description="SPOR" evidence="1">
    <location>
        <begin position="234"/>
        <end position="311"/>
    </location>
</feature>
<name>A0A916XZ20_9FLAO</name>
<organism evidence="2 3">
    <name type="scientific">Flavobacterium orientale</name>
    <dbReference type="NCBI Taxonomy" id="1756020"/>
    <lineage>
        <taxon>Bacteria</taxon>
        <taxon>Pseudomonadati</taxon>
        <taxon>Bacteroidota</taxon>
        <taxon>Flavobacteriia</taxon>
        <taxon>Flavobacteriales</taxon>
        <taxon>Flavobacteriaceae</taxon>
        <taxon>Flavobacterium</taxon>
    </lineage>
</organism>
<dbReference type="InterPro" id="IPR036680">
    <property type="entry name" value="SPOR-like_sf"/>
</dbReference>
<protein>
    <recommendedName>
        <fullName evidence="1">SPOR domain-containing protein</fullName>
    </recommendedName>
</protein>
<dbReference type="Gene3D" id="3.30.70.1070">
    <property type="entry name" value="Sporulation related repeat"/>
    <property type="match status" value="1"/>
</dbReference>
<dbReference type="InterPro" id="IPR007730">
    <property type="entry name" value="SPOR-like_dom"/>
</dbReference>
<dbReference type="SUPFAM" id="SSF110997">
    <property type="entry name" value="Sporulation related repeat"/>
    <property type="match status" value="1"/>
</dbReference>
<evidence type="ECO:0000313" key="2">
    <source>
        <dbReference type="EMBL" id="GGD23075.1"/>
    </source>
</evidence>
<dbReference type="Pfam" id="PF18174">
    <property type="entry name" value="HU-CCDC81_bac_1"/>
    <property type="match status" value="1"/>
</dbReference>
<comment type="caution">
    <text evidence="2">The sequence shown here is derived from an EMBL/GenBank/DDBJ whole genome shotgun (WGS) entry which is preliminary data.</text>
</comment>
<dbReference type="Proteomes" id="UP000625735">
    <property type="component" value="Unassembled WGS sequence"/>
</dbReference>
<dbReference type="InterPro" id="IPR040495">
    <property type="entry name" value="HU-CCDC81_bac_1"/>
</dbReference>
<reference evidence="2" key="1">
    <citation type="journal article" date="2014" name="Int. J. Syst. Evol. Microbiol.">
        <title>Complete genome sequence of Corynebacterium casei LMG S-19264T (=DSM 44701T), isolated from a smear-ripened cheese.</title>
        <authorList>
            <consortium name="US DOE Joint Genome Institute (JGI-PGF)"/>
            <person name="Walter F."/>
            <person name="Albersmeier A."/>
            <person name="Kalinowski J."/>
            <person name="Ruckert C."/>
        </authorList>
    </citation>
    <scope>NUCLEOTIDE SEQUENCE</scope>
    <source>
        <strain evidence="2">CGMCC 1.12506</strain>
    </source>
</reference>
<dbReference type="PROSITE" id="PS51724">
    <property type="entry name" value="SPOR"/>
    <property type="match status" value="1"/>
</dbReference>
<dbReference type="InterPro" id="IPR041268">
    <property type="entry name" value="HU-CCDC81_bac_2"/>
</dbReference>
<gene>
    <name evidence="2" type="ORF">GCM10011343_11560</name>
</gene>
<dbReference type="EMBL" id="BMFG01000003">
    <property type="protein sequence ID" value="GGD23075.1"/>
    <property type="molecule type" value="Genomic_DNA"/>
</dbReference>
<dbReference type="AlphaFoldDB" id="A0A916XZ20"/>
<sequence>MRMDYYLSQLLYRYQCVTVPGFGAFLTEIRSAHLDETTNTFYPPKKIIAFNANIKNNDGLLTQHVAMSEKINYNQASELVDDFVTLWKSLLKSNDPVVIKNVGKIVLNVEGSMVFEPYEGLNYLTDSFGLSSFVSPPVKREVLKEQAVVFETKAPIKITPETRNKSNNNWLKYAAVFALGISFAAYFGNQWYESKIEEDRLAVEKSVQQKVEQKIQEATFFIQNPLPSVTMTYADKKQNYHIVAGAFREERNAEKLLSILTNLGFNAKKIAPNKFGLHQVLYGSYSTAEDAHSARENIIKTHSKDAWILVQELQ</sequence>
<accession>A0A916XZ20</accession>
<proteinExistence type="predicted"/>
<dbReference type="Pfam" id="PF18175">
    <property type="entry name" value="HU-CCDC81_bac_2"/>
    <property type="match status" value="1"/>
</dbReference>
<dbReference type="GO" id="GO:0042834">
    <property type="term" value="F:peptidoglycan binding"/>
    <property type="evidence" value="ECO:0007669"/>
    <property type="project" value="InterPro"/>
</dbReference>